<dbReference type="AlphaFoldDB" id="A0A8C3USY5"/>
<feature type="domain" description="C2H2-type" evidence="13">
    <location>
        <begin position="438"/>
        <end position="465"/>
    </location>
</feature>
<keyword evidence="15" id="KW-1185">Reference proteome</keyword>
<evidence type="ECO:0000256" key="11">
    <source>
        <dbReference type="PROSITE-ProRule" id="PRU00042"/>
    </source>
</evidence>
<evidence type="ECO:0000313" key="14">
    <source>
        <dbReference type="Ensembl" id="ENSCUSP00005017812.1"/>
    </source>
</evidence>
<dbReference type="SUPFAM" id="SSF57667">
    <property type="entry name" value="beta-beta-alpha zinc fingers"/>
    <property type="match status" value="8"/>
</dbReference>
<dbReference type="Gene3D" id="3.30.160.60">
    <property type="entry name" value="Classic Zinc Finger"/>
    <property type="match status" value="10"/>
</dbReference>
<dbReference type="GO" id="GO:0005634">
    <property type="term" value="C:nucleus"/>
    <property type="evidence" value="ECO:0007669"/>
    <property type="project" value="UniProtKB-SubCell"/>
</dbReference>
<dbReference type="InterPro" id="IPR050636">
    <property type="entry name" value="C2H2-ZF_domain-containing"/>
</dbReference>
<keyword evidence="10" id="KW-0539">Nucleus</keyword>
<feature type="domain" description="C2H2-type" evidence="13">
    <location>
        <begin position="353"/>
        <end position="381"/>
    </location>
</feature>
<dbReference type="PROSITE" id="PS00028">
    <property type="entry name" value="ZINC_FINGER_C2H2_1"/>
    <property type="match status" value="14"/>
</dbReference>
<feature type="domain" description="C2H2-type" evidence="13">
    <location>
        <begin position="255"/>
        <end position="282"/>
    </location>
</feature>
<evidence type="ECO:0000256" key="1">
    <source>
        <dbReference type="ARBA" id="ARBA00004123"/>
    </source>
</evidence>
<feature type="domain" description="C2H2-type" evidence="13">
    <location>
        <begin position="189"/>
        <end position="216"/>
    </location>
</feature>
<proteinExistence type="inferred from homology"/>
<feature type="domain" description="C2H2-type" evidence="13">
    <location>
        <begin position="494"/>
        <end position="521"/>
    </location>
</feature>
<feature type="domain" description="C2H2-type" evidence="13">
    <location>
        <begin position="466"/>
        <end position="493"/>
    </location>
</feature>
<evidence type="ECO:0000256" key="4">
    <source>
        <dbReference type="ARBA" id="ARBA00022737"/>
    </source>
</evidence>
<evidence type="ECO:0000256" key="9">
    <source>
        <dbReference type="ARBA" id="ARBA00023163"/>
    </source>
</evidence>
<dbReference type="FunFam" id="3.30.160.60:FF:000155">
    <property type="entry name" value="zinc finger protein 133 isoform X1"/>
    <property type="match status" value="1"/>
</dbReference>
<dbReference type="GO" id="GO:0008270">
    <property type="term" value="F:zinc ion binding"/>
    <property type="evidence" value="ECO:0007669"/>
    <property type="project" value="UniProtKB-KW"/>
</dbReference>
<name>A0A8C3USY5_CATUS</name>
<sequence>MSSPEETLLLVEHRYVCSECSHLSPSLEEALLHHQQHLQAPPPAQVSPQVSPAPGPAHLELLGVPAELETPSQFQCLECGALLVTPGQLLEHQELHLKLLGTPSDPPKPPQNPGIHFECPECRALFQSQELWLAHRQSHRNPQNPPQNHARVDVEHSYRKPEDGDTNPEIPTEIPADPPAESAVQLLLYECGECLQLFQSPKDFLEHQVTHLAPAPAPPPPPSQPPELRCQQCRELLPSARLLRAHLRCHALGQFRCPLCPRVLPDPGELRRHRAGHSRDSLFLCLDCGLALDTEAALLAHRRAHGAEPLHRCGVCGKTFASMTKFLYHRRSHAAPGPLPLPEPPLDPPNPGLACGMCPKSFPNAAALSRHQRFVHRLERRHRCGACGKMFKKASHLRNHARTHTGERPYGCRQCGRGFNSQANLLRHQLTHTGERPHECPECHKRFAQTSTLRQHLQVHLRRFPHRCGECGLRFHRPHRLLLHRAHHTGEYPYKCPQCGRSFLLRRLLDVHLLGHAGRQPQVCQGCGAAFAGAAALREHRCGKSGWKFECGVCGKKSGTAARLRAHERIHGAVTQSEAGQAVSEVVSEVVTAPKQRRSGGKNLECEDCKKLFSTETSLQVHRRIHTGERPYPCPECGKAFRHGRSAAATAARPSPSRCAWPSTGASTPGSGPTGVRSVGRRTEASRICGSTGRCTEGVGEGLGGRGGWGPQWRPLIFPRKPSWWGWGLRFVGRPQWRPPRSPSWWGWGPKVMGRTWVRPPRNPSGWGWGLRFMGRVWVRPPRRP</sequence>
<dbReference type="PROSITE" id="PS50157">
    <property type="entry name" value="ZINC_FINGER_C2H2_2"/>
    <property type="match status" value="14"/>
</dbReference>
<evidence type="ECO:0000256" key="10">
    <source>
        <dbReference type="ARBA" id="ARBA00023242"/>
    </source>
</evidence>
<keyword evidence="8" id="KW-0238">DNA-binding</keyword>
<dbReference type="FunFam" id="3.30.160.60:FF:001498">
    <property type="entry name" value="Zinc finger protein 404"/>
    <property type="match status" value="1"/>
</dbReference>
<feature type="compositionally biased region" description="Basic and acidic residues" evidence="12">
    <location>
        <begin position="150"/>
        <end position="163"/>
    </location>
</feature>
<protein>
    <submittedName>
        <fullName evidence="14">Zinc finger protein 574</fullName>
    </submittedName>
</protein>
<dbReference type="FunFam" id="3.30.160.60:FF:000965">
    <property type="entry name" value="Neurotrophin receptor-interacting factor homolog"/>
    <property type="match status" value="1"/>
</dbReference>
<feature type="domain" description="C2H2-type" evidence="13">
    <location>
        <begin position="604"/>
        <end position="631"/>
    </location>
</feature>
<evidence type="ECO:0000256" key="6">
    <source>
        <dbReference type="ARBA" id="ARBA00022833"/>
    </source>
</evidence>
<feature type="compositionally biased region" description="Low complexity" evidence="12">
    <location>
        <begin position="648"/>
        <end position="675"/>
    </location>
</feature>
<evidence type="ECO:0000256" key="7">
    <source>
        <dbReference type="ARBA" id="ARBA00023015"/>
    </source>
</evidence>
<keyword evidence="4" id="KW-0677">Repeat</keyword>
<feature type="domain" description="C2H2-type" evidence="13">
    <location>
        <begin position="283"/>
        <end position="310"/>
    </location>
</feature>
<keyword evidence="7" id="KW-0805">Transcription regulation</keyword>
<feature type="domain" description="C2H2-type" evidence="13">
    <location>
        <begin position="549"/>
        <end position="571"/>
    </location>
</feature>
<evidence type="ECO:0000256" key="5">
    <source>
        <dbReference type="ARBA" id="ARBA00022771"/>
    </source>
</evidence>
<evidence type="ECO:0000313" key="15">
    <source>
        <dbReference type="Proteomes" id="UP000694563"/>
    </source>
</evidence>
<dbReference type="InterPro" id="IPR036236">
    <property type="entry name" value="Znf_C2H2_sf"/>
</dbReference>
<feature type="domain" description="C2H2-type" evidence="13">
    <location>
        <begin position="311"/>
        <end position="338"/>
    </location>
</feature>
<dbReference type="Proteomes" id="UP000694563">
    <property type="component" value="Chromosome 39"/>
</dbReference>
<organism evidence="14 15">
    <name type="scientific">Catharus ustulatus</name>
    <name type="common">Russet-backed thrush</name>
    <name type="synonym">Hylocichla ustulatus</name>
    <dbReference type="NCBI Taxonomy" id="91951"/>
    <lineage>
        <taxon>Eukaryota</taxon>
        <taxon>Metazoa</taxon>
        <taxon>Chordata</taxon>
        <taxon>Craniata</taxon>
        <taxon>Vertebrata</taxon>
        <taxon>Euteleostomi</taxon>
        <taxon>Archelosauria</taxon>
        <taxon>Archosauria</taxon>
        <taxon>Dinosauria</taxon>
        <taxon>Saurischia</taxon>
        <taxon>Theropoda</taxon>
        <taxon>Coelurosauria</taxon>
        <taxon>Aves</taxon>
        <taxon>Neognathae</taxon>
        <taxon>Neoaves</taxon>
        <taxon>Telluraves</taxon>
        <taxon>Australaves</taxon>
        <taxon>Passeriformes</taxon>
        <taxon>Turdidae</taxon>
        <taxon>Catharus</taxon>
    </lineage>
</organism>
<keyword evidence="5 11" id="KW-0863">Zinc-finger</keyword>
<dbReference type="PANTHER" id="PTHR47772:SF12">
    <property type="entry name" value="RB-ASSOCIATED KRAB ZINC FINGER-RELATED"/>
    <property type="match status" value="1"/>
</dbReference>
<feature type="region of interest" description="Disordered" evidence="12">
    <location>
        <begin position="648"/>
        <end position="683"/>
    </location>
</feature>
<feature type="domain" description="C2H2-type" evidence="13">
    <location>
        <begin position="410"/>
        <end position="437"/>
    </location>
</feature>
<feature type="region of interest" description="Disordered" evidence="12">
    <location>
        <begin position="135"/>
        <end position="177"/>
    </location>
</feature>
<reference evidence="14" key="3">
    <citation type="submission" date="2025-09" db="UniProtKB">
        <authorList>
            <consortium name="Ensembl"/>
        </authorList>
    </citation>
    <scope>IDENTIFICATION</scope>
</reference>
<reference evidence="14" key="1">
    <citation type="submission" date="2020-10" db="EMBL/GenBank/DDBJ databases">
        <title>Catharus ustulatus (Swainson's thrush) genome, bCatUst1, primary haplotype v2.</title>
        <authorList>
            <person name="Delmore K."/>
            <person name="Vafadar M."/>
            <person name="Formenti G."/>
            <person name="Chow W."/>
            <person name="Pelan S."/>
            <person name="Howe K."/>
            <person name="Rhie A."/>
            <person name="Mountcastle J."/>
            <person name="Haase B."/>
            <person name="Fedrigo O."/>
            <person name="Jarvis E.D."/>
        </authorList>
    </citation>
    <scope>NUCLEOTIDE SEQUENCE [LARGE SCALE GENOMIC DNA]</scope>
</reference>
<comment type="subcellular location">
    <subcellularLocation>
        <location evidence="1">Nucleus</location>
    </subcellularLocation>
</comment>
<evidence type="ECO:0000256" key="2">
    <source>
        <dbReference type="ARBA" id="ARBA00006991"/>
    </source>
</evidence>
<dbReference type="InterPro" id="IPR013087">
    <property type="entry name" value="Znf_C2H2_type"/>
</dbReference>
<dbReference type="SMART" id="SM00355">
    <property type="entry name" value="ZnF_C2H2"/>
    <property type="match status" value="16"/>
</dbReference>
<feature type="domain" description="C2H2-type" evidence="13">
    <location>
        <begin position="117"/>
        <end position="144"/>
    </location>
</feature>
<dbReference type="Ensembl" id="ENSCUST00005018483.1">
    <property type="protein sequence ID" value="ENSCUSP00005017812.1"/>
    <property type="gene ID" value="ENSCUSG00005011422.1"/>
</dbReference>
<dbReference type="FunFam" id="3.30.160.60:FF:000538">
    <property type="entry name" value="zinc finger protein 853"/>
    <property type="match status" value="1"/>
</dbReference>
<feature type="domain" description="C2H2-type" evidence="13">
    <location>
        <begin position="74"/>
        <end position="96"/>
    </location>
</feature>
<keyword evidence="6" id="KW-0862">Zinc</keyword>
<evidence type="ECO:0000256" key="3">
    <source>
        <dbReference type="ARBA" id="ARBA00022723"/>
    </source>
</evidence>
<dbReference type="Pfam" id="PF13912">
    <property type="entry name" value="zf-C2H2_6"/>
    <property type="match status" value="2"/>
</dbReference>
<dbReference type="FunFam" id="3.30.160.60:FF:000446">
    <property type="entry name" value="Zinc finger protein"/>
    <property type="match status" value="1"/>
</dbReference>
<dbReference type="GO" id="GO:0003677">
    <property type="term" value="F:DNA binding"/>
    <property type="evidence" value="ECO:0007669"/>
    <property type="project" value="UniProtKB-KW"/>
</dbReference>
<accession>A0A8C3USY5</accession>
<evidence type="ECO:0000259" key="13">
    <source>
        <dbReference type="PROSITE" id="PS50157"/>
    </source>
</evidence>
<comment type="similarity">
    <text evidence="2">Belongs to the krueppel C2H2-type zinc-finger protein family.</text>
</comment>
<evidence type="ECO:0000256" key="8">
    <source>
        <dbReference type="ARBA" id="ARBA00023125"/>
    </source>
</evidence>
<dbReference type="Pfam" id="PF00096">
    <property type="entry name" value="zf-C2H2"/>
    <property type="match status" value="6"/>
</dbReference>
<reference evidence="14" key="2">
    <citation type="submission" date="2025-08" db="UniProtKB">
        <authorList>
            <consortium name="Ensembl"/>
        </authorList>
    </citation>
    <scope>IDENTIFICATION</scope>
</reference>
<dbReference type="FunFam" id="3.30.160.60:FF:000100">
    <property type="entry name" value="Zinc finger 45-like"/>
    <property type="match status" value="1"/>
</dbReference>
<dbReference type="PANTHER" id="PTHR47772">
    <property type="entry name" value="ZINC FINGER PROTEIN 200"/>
    <property type="match status" value="1"/>
</dbReference>
<evidence type="ECO:0000256" key="12">
    <source>
        <dbReference type="SAM" id="MobiDB-lite"/>
    </source>
</evidence>
<keyword evidence="3" id="KW-0479">Metal-binding</keyword>
<feature type="domain" description="C2H2-type" evidence="13">
    <location>
        <begin position="382"/>
        <end position="409"/>
    </location>
</feature>
<keyword evidence="9" id="KW-0804">Transcription</keyword>